<comment type="caution">
    <text evidence="2">The sequence shown here is derived from an EMBL/GenBank/DDBJ whole genome shotgun (WGS) entry which is preliminary data.</text>
</comment>
<keyword evidence="1" id="KW-0812">Transmembrane</keyword>
<feature type="transmembrane region" description="Helical" evidence="1">
    <location>
        <begin position="195"/>
        <end position="215"/>
    </location>
</feature>
<organism evidence="2 3">
    <name type="scientific">Tubulinosema ratisbonensis</name>
    <dbReference type="NCBI Taxonomy" id="291195"/>
    <lineage>
        <taxon>Eukaryota</taxon>
        <taxon>Fungi</taxon>
        <taxon>Fungi incertae sedis</taxon>
        <taxon>Microsporidia</taxon>
        <taxon>Tubulinosematoidea</taxon>
        <taxon>Tubulinosematidae</taxon>
        <taxon>Tubulinosema</taxon>
    </lineage>
</organism>
<accession>A0A437ANJ3</accession>
<dbReference type="VEuPathDB" id="MicrosporidiaDB:TUBRATIS_007470"/>
<dbReference type="EMBL" id="RCSS01000152">
    <property type="protein sequence ID" value="RVD92744.1"/>
    <property type="molecule type" value="Genomic_DNA"/>
</dbReference>
<evidence type="ECO:0000313" key="3">
    <source>
        <dbReference type="Proteomes" id="UP000282876"/>
    </source>
</evidence>
<reference evidence="2 3" key="1">
    <citation type="submission" date="2018-10" db="EMBL/GenBank/DDBJ databases">
        <title>Draft genome sequence of the microsporidian Tubulinosema ratisbonensis.</title>
        <authorList>
            <person name="Polonais V."/>
            <person name="Peyretaillade E."/>
            <person name="Niehus S."/>
            <person name="Wawrzyniak I."/>
            <person name="Franchet A."/>
            <person name="Gaspin C."/>
            <person name="Reichstadt M."/>
            <person name="Belser C."/>
            <person name="Labadie K."/>
            <person name="Delbac F."/>
            <person name="Ferrandon D."/>
        </authorList>
    </citation>
    <scope>NUCLEOTIDE SEQUENCE [LARGE SCALE GENOMIC DNA]</scope>
    <source>
        <strain evidence="2 3">Franzen</strain>
    </source>
</reference>
<evidence type="ECO:0000313" key="2">
    <source>
        <dbReference type="EMBL" id="RVD92744.1"/>
    </source>
</evidence>
<feature type="transmembrane region" description="Helical" evidence="1">
    <location>
        <begin position="172"/>
        <end position="189"/>
    </location>
</feature>
<name>A0A437ANJ3_9MICR</name>
<feature type="transmembrane region" description="Helical" evidence="1">
    <location>
        <begin position="24"/>
        <end position="46"/>
    </location>
</feature>
<feature type="transmembrane region" description="Helical" evidence="1">
    <location>
        <begin position="236"/>
        <end position="253"/>
    </location>
</feature>
<dbReference type="Proteomes" id="UP000282876">
    <property type="component" value="Unassembled WGS sequence"/>
</dbReference>
<protein>
    <submittedName>
        <fullName evidence="2">Uncharacterized protein</fullName>
    </submittedName>
</protein>
<gene>
    <name evidence="2" type="ORF">TUBRATIS_007470</name>
</gene>
<feature type="transmembrane region" description="Helical" evidence="1">
    <location>
        <begin position="98"/>
        <end position="120"/>
    </location>
</feature>
<keyword evidence="1" id="KW-1133">Transmembrane helix</keyword>
<evidence type="ECO:0000256" key="1">
    <source>
        <dbReference type="SAM" id="Phobius"/>
    </source>
</evidence>
<dbReference type="AlphaFoldDB" id="A0A437ANJ3"/>
<keyword evidence="1" id="KW-0472">Membrane</keyword>
<sequence>MSDSPGINTPKELTEQRTKNTNKIMTYSVMALILVYFIILHSFLGMNLCELLGYSHPFLIFSLTILFFSVDILVRNINFLSEYKKWFIVRLLLQSEKFFNGILLVNHFIFVKNFVLFLVYKDSEIFNQFISQNNFFNLFVHLPILFITFLGSIYWYYLYLNYKSIRESSSKLFIILGTLLFFSIILSDLNFVKLIGIFASFLGLIWEIVLFYCQVEEKELKSLTENEIKKVRTQRIFQSIRLIFTFLVTYRLIVESFLSFVEPRISNFNQQNGLFYNFS</sequence>
<proteinExistence type="predicted"/>
<feature type="transmembrane region" description="Helical" evidence="1">
    <location>
        <begin position="58"/>
        <end position="77"/>
    </location>
</feature>
<feature type="transmembrane region" description="Helical" evidence="1">
    <location>
        <begin position="140"/>
        <end position="160"/>
    </location>
</feature>
<keyword evidence="3" id="KW-1185">Reference proteome</keyword>